<name>A0A1I7AKX2_9BURK</name>
<reference evidence="2 3" key="1">
    <citation type="submission" date="2016-10" db="EMBL/GenBank/DDBJ databases">
        <authorList>
            <person name="de Groot N.N."/>
        </authorList>
    </citation>
    <scope>NUCLEOTIDE SEQUENCE [LARGE SCALE GENOMIC DNA]</scope>
    <source>
        <strain evidence="2 3">LMG 27731</strain>
    </source>
</reference>
<evidence type="ECO:0000313" key="3">
    <source>
        <dbReference type="Proteomes" id="UP000198844"/>
    </source>
</evidence>
<evidence type="ECO:0000313" key="2">
    <source>
        <dbReference type="EMBL" id="SFT75587.1"/>
    </source>
</evidence>
<dbReference type="EMBL" id="CAJNAU010000116">
    <property type="protein sequence ID" value="CAE6849247.1"/>
    <property type="molecule type" value="Genomic_DNA"/>
</dbReference>
<dbReference type="EMBL" id="FPBH01000003">
    <property type="protein sequence ID" value="SFT75587.1"/>
    <property type="molecule type" value="Genomic_DNA"/>
</dbReference>
<sequence>MASRIVQLGDLPDIYRPNRAVCFNQNDSRSVSGKGRQCNRQAASKWPVSVPVTPSHRLTFATAAAPHG</sequence>
<gene>
    <name evidence="1" type="ORF">R69658_07078</name>
    <name evidence="2" type="ORF">SAMN05192563_1003456</name>
</gene>
<evidence type="ECO:0000313" key="1">
    <source>
        <dbReference type="EMBL" id="CAE6849247.1"/>
    </source>
</evidence>
<dbReference type="Proteomes" id="UP000674425">
    <property type="component" value="Unassembled WGS sequence"/>
</dbReference>
<dbReference type="Proteomes" id="UP000198844">
    <property type="component" value="Unassembled WGS sequence"/>
</dbReference>
<organism evidence="2 3">
    <name type="scientific">Paraburkholderia aspalathi</name>
    <dbReference type="NCBI Taxonomy" id="1324617"/>
    <lineage>
        <taxon>Bacteria</taxon>
        <taxon>Pseudomonadati</taxon>
        <taxon>Pseudomonadota</taxon>
        <taxon>Betaproteobacteria</taxon>
        <taxon>Burkholderiales</taxon>
        <taxon>Burkholderiaceae</taxon>
        <taxon>Paraburkholderia</taxon>
    </lineage>
</organism>
<proteinExistence type="predicted"/>
<evidence type="ECO:0000313" key="4">
    <source>
        <dbReference type="Proteomes" id="UP000674425"/>
    </source>
</evidence>
<reference evidence="1 4" key="2">
    <citation type="submission" date="2021-02" db="EMBL/GenBank/DDBJ databases">
        <authorList>
            <person name="Vanwijnsberghe S."/>
        </authorList>
    </citation>
    <scope>NUCLEOTIDE SEQUENCE [LARGE SCALE GENOMIC DNA]</scope>
    <source>
        <strain evidence="1 4">R-69658</strain>
    </source>
</reference>
<keyword evidence="4" id="KW-1185">Reference proteome</keyword>
<dbReference type="AlphaFoldDB" id="A0A1I7AKX2"/>
<accession>A0A1I7AKX2</accession>
<protein>
    <submittedName>
        <fullName evidence="2">Uncharacterized protein</fullName>
    </submittedName>
</protein>